<keyword evidence="2" id="KW-1185">Reference proteome</keyword>
<gene>
    <name evidence="1" type="ORF">GDO78_017624</name>
</gene>
<dbReference type="EMBL" id="WNTK01026014">
    <property type="protein sequence ID" value="KAG9461224.1"/>
    <property type="molecule type" value="Genomic_DNA"/>
</dbReference>
<sequence>MEKENTCHHYTLNGKLLGNTDNNQCQAAAFKANRLMGYIKRGLGAHDKNIVLPLYKSLVTPHMEYYDSVGYRYSRRTYQSLSGFKDGQLK</sequence>
<dbReference type="OrthoDB" id="276744at2759"/>
<evidence type="ECO:0000313" key="1">
    <source>
        <dbReference type="EMBL" id="KAG9461224.1"/>
    </source>
</evidence>
<dbReference type="Proteomes" id="UP000770717">
    <property type="component" value="Unassembled WGS sequence"/>
</dbReference>
<name>A0A8J6BAC4_ELECQ</name>
<protein>
    <submittedName>
        <fullName evidence="1">Uncharacterized protein</fullName>
    </submittedName>
</protein>
<accession>A0A8J6BAC4</accession>
<proteinExistence type="predicted"/>
<comment type="caution">
    <text evidence="1">The sequence shown here is derived from an EMBL/GenBank/DDBJ whole genome shotgun (WGS) entry which is preliminary data.</text>
</comment>
<evidence type="ECO:0000313" key="2">
    <source>
        <dbReference type="Proteomes" id="UP000770717"/>
    </source>
</evidence>
<reference evidence="1" key="1">
    <citation type="thesis" date="2020" institute="ProQuest LLC" country="789 East Eisenhower Parkway, Ann Arbor, MI, USA">
        <title>Comparative Genomics and Chromosome Evolution.</title>
        <authorList>
            <person name="Mudd A.B."/>
        </authorList>
    </citation>
    <scope>NUCLEOTIDE SEQUENCE</scope>
    <source>
        <strain evidence="1">HN-11 Male</strain>
        <tissue evidence="1">Kidney and liver</tissue>
    </source>
</reference>
<organism evidence="1 2">
    <name type="scientific">Eleutherodactylus coqui</name>
    <name type="common">Puerto Rican coqui</name>
    <dbReference type="NCBI Taxonomy" id="57060"/>
    <lineage>
        <taxon>Eukaryota</taxon>
        <taxon>Metazoa</taxon>
        <taxon>Chordata</taxon>
        <taxon>Craniata</taxon>
        <taxon>Vertebrata</taxon>
        <taxon>Euteleostomi</taxon>
        <taxon>Amphibia</taxon>
        <taxon>Batrachia</taxon>
        <taxon>Anura</taxon>
        <taxon>Neobatrachia</taxon>
        <taxon>Hyloidea</taxon>
        <taxon>Eleutherodactylidae</taxon>
        <taxon>Eleutherodactylinae</taxon>
        <taxon>Eleutherodactylus</taxon>
        <taxon>Eleutherodactylus</taxon>
    </lineage>
</organism>
<dbReference type="AlphaFoldDB" id="A0A8J6BAC4"/>